<gene>
    <name evidence="3" type="ORF">QH73_0007990</name>
    <name evidence="4" type="ORF">QH73_0008365</name>
    <name evidence="5" type="ORF">QH73_0010260</name>
</gene>
<dbReference type="GO" id="GO:0003677">
    <property type="term" value="F:DNA binding"/>
    <property type="evidence" value="ECO:0007669"/>
    <property type="project" value="InterPro"/>
</dbReference>
<dbReference type="InterPro" id="IPR012337">
    <property type="entry name" value="RNaseH-like_sf"/>
</dbReference>
<dbReference type="InterPro" id="IPR002559">
    <property type="entry name" value="Transposase_11"/>
</dbReference>
<dbReference type="EMBL" id="JTJC03000002">
    <property type="protein sequence ID" value="NHC34601.1"/>
    <property type="molecule type" value="Genomic_DNA"/>
</dbReference>
<reference evidence="3" key="2">
    <citation type="submission" date="2020-03" db="EMBL/GenBank/DDBJ databases">
        <authorList>
            <person name="Sarangi A.N."/>
            <person name="Ghosh S."/>
            <person name="Mukherjee M."/>
            <person name="Tripathy S."/>
        </authorList>
    </citation>
    <scope>NUCLEOTIDE SEQUENCE</scope>
    <source>
        <strain evidence="3">VB511283</strain>
    </source>
</reference>
<keyword evidence="6" id="KW-1185">Reference proteome</keyword>
<comment type="caution">
    <text evidence="3">The sequence shown here is derived from an EMBL/GenBank/DDBJ whole genome shotgun (WGS) entry which is preliminary data.</text>
</comment>
<dbReference type="Pfam" id="PF13006">
    <property type="entry name" value="Nterm_IS4"/>
    <property type="match status" value="1"/>
</dbReference>
<proteinExistence type="predicted"/>
<dbReference type="SUPFAM" id="SSF53098">
    <property type="entry name" value="Ribonuclease H-like"/>
    <property type="match status" value="1"/>
</dbReference>
<dbReference type="AlphaFoldDB" id="A0A9X5E3L1"/>
<dbReference type="InterPro" id="IPR024473">
    <property type="entry name" value="Transposases_IS4_N"/>
</dbReference>
<dbReference type="PANTHER" id="PTHR37529">
    <property type="entry name" value="TRANSPOSASE INSG FOR INSERTION SEQUENCE ELEMENT IS4-RELATED"/>
    <property type="match status" value="1"/>
</dbReference>
<evidence type="ECO:0000259" key="2">
    <source>
        <dbReference type="Pfam" id="PF13006"/>
    </source>
</evidence>
<dbReference type="Pfam" id="PF01609">
    <property type="entry name" value="DDE_Tnp_1"/>
    <property type="match status" value="1"/>
</dbReference>
<dbReference type="Proteomes" id="UP000031532">
    <property type="component" value="Unassembled WGS sequence"/>
</dbReference>
<organism evidence="3 6">
    <name type="scientific">Scytonema millei VB511283</name>
    <dbReference type="NCBI Taxonomy" id="1245923"/>
    <lineage>
        <taxon>Bacteria</taxon>
        <taxon>Bacillati</taxon>
        <taxon>Cyanobacteriota</taxon>
        <taxon>Cyanophyceae</taxon>
        <taxon>Nostocales</taxon>
        <taxon>Scytonemataceae</taxon>
        <taxon>Scytonema</taxon>
    </lineage>
</organism>
<feature type="domain" description="Transposase IS4-like" evidence="1">
    <location>
        <begin position="109"/>
        <end position="319"/>
    </location>
</feature>
<accession>A0A9X5E3L1</accession>
<reference evidence="3 6" key="1">
    <citation type="journal article" date="2015" name="Genome Announc.">
        <title>Draft Genome Sequence of the Terrestrial Cyanobacterium Scytonema millei VB511283, Isolated from Eastern India.</title>
        <authorList>
            <person name="Sen D."/>
            <person name="Chandrababunaidu M.M."/>
            <person name="Singh D."/>
            <person name="Sanghi N."/>
            <person name="Ghorai A."/>
            <person name="Mishra G.P."/>
            <person name="Madduluri M."/>
            <person name="Adhikary S.P."/>
            <person name="Tripathy S."/>
        </authorList>
    </citation>
    <scope>NUCLEOTIDE SEQUENCE [LARGE SCALE GENOMIC DNA]</scope>
    <source>
        <strain evidence="3 6">VB511283</strain>
    </source>
</reference>
<feature type="domain" description="Transposase IS4 N-terminal" evidence="2">
    <location>
        <begin position="1"/>
        <end position="90"/>
    </location>
</feature>
<dbReference type="GO" id="GO:0006313">
    <property type="term" value="P:DNA transposition"/>
    <property type="evidence" value="ECO:0007669"/>
    <property type="project" value="InterPro"/>
</dbReference>
<evidence type="ECO:0000313" key="5">
    <source>
        <dbReference type="EMBL" id="NHC35037.1"/>
    </source>
</evidence>
<dbReference type="InterPro" id="IPR047952">
    <property type="entry name" value="Transpos_IS4"/>
</dbReference>
<evidence type="ECO:0000313" key="4">
    <source>
        <dbReference type="EMBL" id="NHC34673.1"/>
    </source>
</evidence>
<evidence type="ECO:0000313" key="6">
    <source>
        <dbReference type="Proteomes" id="UP000031532"/>
    </source>
</evidence>
<dbReference type="NCBIfam" id="NF033592">
    <property type="entry name" value="transpos_IS4_1"/>
    <property type="match status" value="1"/>
</dbReference>
<evidence type="ECO:0000313" key="3">
    <source>
        <dbReference type="EMBL" id="NHC34601.1"/>
    </source>
</evidence>
<name>A0A9X5E3L1_9CYAN</name>
<evidence type="ECO:0000259" key="1">
    <source>
        <dbReference type="Pfam" id="PF01609"/>
    </source>
</evidence>
<dbReference type="EMBL" id="JTJC03000002">
    <property type="protein sequence ID" value="NHC35037.1"/>
    <property type="molecule type" value="Genomic_DNA"/>
</dbReference>
<protein>
    <submittedName>
        <fullName evidence="3">IS4 family transposase</fullName>
    </submittedName>
</protein>
<dbReference type="EMBL" id="JTJC03000002">
    <property type="protein sequence ID" value="NHC34673.1"/>
    <property type="molecule type" value="Genomic_DNA"/>
</dbReference>
<sequence>MPIELIHQTIAKSHCQSQRQRKLPAHLVVCLVIAFSFWSKAAMREVLKNLVDGLSVQWTRLAQYWKVPNSASISEARAKLGCQVMRQLFEQVVRPLATAETPGAFLGGLRLMAVDGTLLDIPDSKANARVFGYPGTRFGHQAAFPKVRLVLLIEAGTHLITDALICPYRMGERRRALRLLRAIGTGMLLMWDRGLHSFAMVQATVARGGHYLGRVPANVKFEVEQVLSDGSYLSWIYPDRKSKKKGATRMQVRVIEYTIDNAQQPEQQQSYRLITSLLDRQQFPALLLAEQYHQRWQVETTIDEVKTHLLGRKVPIRSLKPREVVQEVYGLLLGHWAVRSLMVQAAQLEGISPLCLSFTGTLHVLRRAVAKFQVVSPDELPLFGVG</sequence>
<dbReference type="GO" id="GO:0004803">
    <property type="term" value="F:transposase activity"/>
    <property type="evidence" value="ECO:0007669"/>
    <property type="project" value="InterPro"/>
</dbReference>
<dbReference type="PANTHER" id="PTHR37529:SF1">
    <property type="entry name" value="TRANSPOSASE INSG FOR INSERTION SEQUENCE ELEMENT IS4-RELATED"/>
    <property type="match status" value="1"/>
</dbReference>